<dbReference type="SUPFAM" id="SSF55174">
    <property type="entry name" value="Alpha-L RNA-binding motif"/>
    <property type="match status" value="1"/>
</dbReference>
<evidence type="ECO:0000256" key="1">
    <source>
        <dbReference type="PROSITE-ProRule" id="PRU00182"/>
    </source>
</evidence>
<evidence type="ECO:0000256" key="2">
    <source>
        <dbReference type="SAM" id="MobiDB-lite"/>
    </source>
</evidence>
<evidence type="ECO:0000313" key="3">
    <source>
        <dbReference type="EMBL" id="MET3633503.1"/>
    </source>
</evidence>
<dbReference type="PROSITE" id="PS50889">
    <property type="entry name" value="S4"/>
    <property type="match status" value="1"/>
</dbReference>
<keyword evidence="1" id="KW-0694">RNA-binding</keyword>
<dbReference type="InterPro" id="IPR014330">
    <property type="entry name" value="RNA-bd_S4-rel_YaaA"/>
</dbReference>
<keyword evidence="4" id="KW-1185">Reference proteome</keyword>
<comment type="caution">
    <text evidence="3">The sequence shown here is derived from an EMBL/GenBank/DDBJ whole genome shotgun (WGS) entry which is preliminary data.</text>
</comment>
<dbReference type="InterPro" id="IPR036986">
    <property type="entry name" value="S4_RNA-bd_sf"/>
</dbReference>
<dbReference type="Pfam" id="PF13275">
    <property type="entry name" value="S4_2"/>
    <property type="match status" value="1"/>
</dbReference>
<accession>A0ABV2JCM3</accession>
<proteinExistence type="predicted"/>
<dbReference type="EMBL" id="JBEPLN010000002">
    <property type="protein sequence ID" value="MET3633503.1"/>
    <property type="molecule type" value="Genomic_DNA"/>
</dbReference>
<protein>
    <submittedName>
        <fullName evidence="3">S4 domain protein YaaA</fullName>
    </submittedName>
</protein>
<evidence type="ECO:0000313" key="4">
    <source>
        <dbReference type="Proteomes" id="UP001549037"/>
    </source>
</evidence>
<organism evidence="3 4">
    <name type="scientific">Streptococcus porcorum</name>
    <dbReference type="NCBI Taxonomy" id="701526"/>
    <lineage>
        <taxon>Bacteria</taxon>
        <taxon>Bacillati</taxon>
        <taxon>Bacillota</taxon>
        <taxon>Bacilli</taxon>
        <taxon>Lactobacillales</taxon>
        <taxon>Streptococcaceae</taxon>
        <taxon>Streptococcus</taxon>
    </lineage>
</organism>
<feature type="region of interest" description="Disordered" evidence="2">
    <location>
        <begin position="100"/>
        <end position="130"/>
    </location>
</feature>
<name>A0ABV2JCM3_9STRE</name>
<dbReference type="Proteomes" id="UP001549037">
    <property type="component" value="Unassembled WGS sequence"/>
</dbReference>
<dbReference type="Gene3D" id="3.10.290.10">
    <property type="entry name" value="RNA-binding S4 domain"/>
    <property type="match status" value="1"/>
</dbReference>
<sequence length="130" mass="14872">MQYKLFNEFITLQALLKELSIIPSGGAIKAFLSENDVYFNGALETRRGKKLRLNDCITIPELDIEILLIEPSLEEKAKHQEELDEKARVAALVKKLNQENKKKAIKKKTTPSRKNPTQTQQKKPIRFPGI</sequence>
<dbReference type="NCBIfam" id="TIGR02988">
    <property type="entry name" value="YaaA_near_RecF"/>
    <property type="match status" value="1"/>
</dbReference>
<gene>
    <name evidence="3" type="ORF">ABID28_000133</name>
</gene>
<reference evidence="3 4" key="1">
    <citation type="submission" date="2024-06" db="EMBL/GenBank/DDBJ databases">
        <title>Genomic Encyclopedia of Type Strains, Phase IV (KMG-IV): sequencing the most valuable type-strain genomes for metagenomic binning, comparative biology and taxonomic classification.</title>
        <authorList>
            <person name="Goeker M."/>
        </authorList>
    </citation>
    <scope>NUCLEOTIDE SEQUENCE [LARGE SCALE GENOMIC DNA]</scope>
    <source>
        <strain evidence="3 4">DSM 28302</strain>
    </source>
</reference>
<dbReference type="RefSeq" id="WP_354367126.1">
    <property type="nucleotide sequence ID" value="NZ_JBEPLN010000002.1"/>
</dbReference>